<proteinExistence type="predicted"/>
<sequence>MNPSEVQLDRILSPNSTPLEPFFQNPASQPLRNIGKGQCGSIYPVAEAQDWVIKLPNSSAKHKELRNDYEVHKIAKQAFATMPTSFQSSYPIHIPEVKAWVDASSTQFWETKKQQKTPMEGAKSPITFPTYGLITSHIHPVPPPLRRALIETFHHSALRRAKAQDAFLQIPENEDCLIRVYLGRRRSSTEPEGKLRSLRNYPLHVDQMETLGLDIDMYAKTMGQALAVLHWGAGVDGNDVEFVLGCTSPALNTSASSSTANASTHSHPNPSPQIQSIAIHLLDFNLCTTFPQTAAGLKQLVDAFWWNDPYYPRPNSVDGKDRKLWDVFVGRYLEVSSGFSTRGVDAEAFIEGVVMEGRKRKGIFG</sequence>
<dbReference type="PANTHER" id="PTHR40780:SF2">
    <property type="entry name" value="DUF3669 DOMAIN-CONTAINING PROTEIN"/>
    <property type="match status" value="1"/>
</dbReference>
<dbReference type="Proteomes" id="UP000799779">
    <property type="component" value="Unassembled WGS sequence"/>
</dbReference>
<dbReference type="AlphaFoldDB" id="A0A6A5W3A6"/>
<name>A0A6A5W3A6_9PLEO</name>
<dbReference type="Pfam" id="PF12417">
    <property type="entry name" value="DUF3669"/>
    <property type="match status" value="1"/>
</dbReference>
<dbReference type="OrthoDB" id="2993351at2759"/>
<feature type="domain" description="DUF3669" evidence="1">
    <location>
        <begin position="281"/>
        <end position="337"/>
    </location>
</feature>
<evidence type="ECO:0000313" key="3">
    <source>
        <dbReference type="Proteomes" id="UP000799779"/>
    </source>
</evidence>
<accession>A0A6A5W3A6</accession>
<evidence type="ECO:0000313" key="2">
    <source>
        <dbReference type="EMBL" id="KAF1995707.1"/>
    </source>
</evidence>
<organism evidence="2 3">
    <name type="scientific">Amniculicola lignicola CBS 123094</name>
    <dbReference type="NCBI Taxonomy" id="1392246"/>
    <lineage>
        <taxon>Eukaryota</taxon>
        <taxon>Fungi</taxon>
        <taxon>Dikarya</taxon>
        <taxon>Ascomycota</taxon>
        <taxon>Pezizomycotina</taxon>
        <taxon>Dothideomycetes</taxon>
        <taxon>Pleosporomycetidae</taxon>
        <taxon>Pleosporales</taxon>
        <taxon>Amniculicolaceae</taxon>
        <taxon>Amniculicola</taxon>
    </lineage>
</organism>
<evidence type="ECO:0000259" key="1">
    <source>
        <dbReference type="Pfam" id="PF12417"/>
    </source>
</evidence>
<dbReference type="EMBL" id="ML977634">
    <property type="protein sequence ID" value="KAF1995707.1"/>
    <property type="molecule type" value="Genomic_DNA"/>
</dbReference>
<dbReference type="InterPro" id="IPR022137">
    <property type="entry name" value="Znf_prot_DUF3669"/>
</dbReference>
<gene>
    <name evidence="2" type="ORF">P154DRAFT_499815</name>
</gene>
<reference evidence="2" key="1">
    <citation type="journal article" date="2020" name="Stud. Mycol.">
        <title>101 Dothideomycetes genomes: a test case for predicting lifestyles and emergence of pathogens.</title>
        <authorList>
            <person name="Haridas S."/>
            <person name="Albert R."/>
            <person name="Binder M."/>
            <person name="Bloem J."/>
            <person name="Labutti K."/>
            <person name="Salamov A."/>
            <person name="Andreopoulos B."/>
            <person name="Baker S."/>
            <person name="Barry K."/>
            <person name="Bills G."/>
            <person name="Bluhm B."/>
            <person name="Cannon C."/>
            <person name="Castanera R."/>
            <person name="Culley D."/>
            <person name="Daum C."/>
            <person name="Ezra D."/>
            <person name="Gonzalez J."/>
            <person name="Henrissat B."/>
            <person name="Kuo A."/>
            <person name="Liang C."/>
            <person name="Lipzen A."/>
            <person name="Lutzoni F."/>
            <person name="Magnuson J."/>
            <person name="Mondo S."/>
            <person name="Nolan M."/>
            <person name="Ohm R."/>
            <person name="Pangilinan J."/>
            <person name="Park H.-J."/>
            <person name="Ramirez L."/>
            <person name="Alfaro M."/>
            <person name="Sun H."/>
            <person name="Tritt A."/>
            <person name="Yoshinaga Y."/>
            <person name="Zwiers L.-H."/>
            <person name="Turgeon B."/>
            <person name="Goodwin S."/>
            <person name="Spatafora J."/>
            <person name="Crous P."/>
            <person name="Grigoriev I."/>
        </authorList>
    </citation>
    <scope>NUCLEOTIDE SEQUENCE</scope>
    <source>
        <strain evidence="2">CBS 123094</strain>
    </source>
</reference>
<keyword evidence="3" id="KW-1185">Reference proteome</keyword>
<protein>
    <recommendedName>
        <fullName evidence="1">DUF3669 domain-containing protein</fullName>
    </recommendedName>
</protein>
<dbReference type="PANTHER" id="PTHR40780">
    <property type="entry name" value="DUF3669 DOMAIN-CONTAINING PROTEIN"/>
    <property type="match status" value="1"/>
</dbReference>